<dbReference type="NCBIfam" id="TIGR00377">
    <property type="entry name" value="ant_ant_sig"/>
    <property type="match status" value="1"/>
</dbReference>
<sequence>MTITTSAVAPVPFQVEVTGSAPVRTVLVTGEVDTVTAPALRAALESVAGEGTSTEVVVDLCRVTFLDSAGLCALAAAARVADDAGAGIRVRCATRGVVRVLQLTGLWESLNAELVGS</sequence>
<accession>A0A7K3WID1</accession>
<proteinExistence type="inferred from homology"/>
<keyword evidence="5" id="KW-1185">Reference proteome</keyword>
<gene>
    <name evidence="4" type="ORF">G1H19_19185</name>
</gene>
<dbReference type="InterPro" id="IPR036513">
    <property type="entry name" value="STAS_dom_sf"/>
</dbReference>
<dbReference type="CDD" id="cd07043">
    <property type="entry name" value="STAS_anti-anti-sigma_factors"/>
    <property type="match status" value="1"/>
</dbReference>
<organism evidence="4 5">
    <name type="scientific">Goekera deserti</name>
    <dbReference type="NCBI Taxonomy" id="2497753"/>
    <lineage>
        <taxon>Bacteria</taxon>
        <taxon>Bacillati</taxon>
        <taxon>Actinomycetota</taxon>
        <taxon>Actinomycetes</taxon>
        <taxon>Geodermatophilales</taxon>
        <taxon>Geodermatophilaceae</taxon>
        <taxon>Goekera</taxon>
    </lineage>
</organism>
<dbReference type="Gene3D" id="3.30.750.24">
    <property type="entry name" value="STAS domain"/>
    <property type="match status" value="1"/>
</dbReference>
<comment type="caution">
    <text evidence="4">The sequence shown here is derived from an EMBL/GenBank/DDBJ whole genome shotgun (WGS) entry which is preliminary data.</text>
</comment>
<feature type="domain" description="STAS" evidence="3">
    <location>
        <begin position="13"/>
        <end position="117"/>
    </location>
</feature>
<dbReference type="SUPFAM" id="SSF52091">
    <property type="entry name" value="SpoIIaa-like"/>
    <property type="match status" value="1"/>
</dbReference>
<dbReference type="InterPro" id="IPR058548">
    <property type="entry name" value="MlaB-like_STAS"/>
</dbReference>
<name>A0A7K3WID1_9ACTN</name>
<evidence type="ECO:0000259" key="3">
    <source>
        <dbReference type="PROSITE" id="PS50801"/>
    </source>
</evidence>
<dbReference type="EMBL" id="JAAGWK010000030">
    <property type="protein sequence ID" value="NEL56102.1"/>
    <property type="molecule type" value="Genomic_DNA"/>
</dbReference>
<dbReference type="PANTHER" id="PTHR33495:SF2">
    <property type="entry name" value="ANTI-SIGMA FACTOR ANTAGONIST TM_1081-RELATED"/>
    <property type="match status" value="1"/>
</dbReference>
<reference evidence="4 5" key="1">
    <citation type="submission" date="2020-02" db="EMBL/GenBank/DDBJ databases">
        <title>The whole genome sequence of CPCC 205119.</title>
        <authorList>
            <person name="Jiang Z."/>
        </authorList>
    </citation>
    <scope>NUCLEOTIDE SEQUENCE [LARGE SCALE GENOMIC DNA]</scope>
    <source>
        <strain evidence="4 5">CPCC 205119</strain>
    </source>
</reference>
<dbReference type="RefSeq" id="WP_152727295.1">
    <property type="nucleotide sequence ID" value="NZ_JAABOZ010000001.1"/>
</dbReference>
<protein>
    <recommendedName>
        <fullName evidence="2">Anti-sigma factor antagonist</fullName>
    </recommendedName>
</protein>
<evidence type="ECO:0000256" key="1">
    <source>
        <dbReference type="ARBA" id="ARBA00009013"/>
    </source>
</evidence>
<dbReference type="PANTHER" id="PTHR33495">
    <property type="entry name" value="ANTI-SIGMA FACTOR ANTAGONIST TM_1081-RELATED-RELATED"/>
    <property type="match status" value="1"/>
</dbReference>
<dbReference type="InterPro" id="IPR003658">
    <property type="entry name" value="Anti-sigma_ant"/>
</dbReference>
<dbReference type="Proteomes" id="UP000470470">
    <property type="component" value="Unassembled WGS sequence"/>
</dbReference>
<dbReference type="GO" id="GO:0043856">
    <property type="term" value="F:anti-sigma factor antagonist activity"/>
    <property type="evidence" value="ECO:0007669"/>
    <property type="project" value="InterPro"/>
</dbReference>
<dbReference type="Pfam" id="PF13466">
    <property type="entry name" value="STAS_2"/>
    <property type="match status" value="1"/>
</dbReference>
<dbReference type="PROSITE" id="PS50801">
    <property type="entry name" value="STAS"/>
    <property type="match status" value="1"/>
</dbReference>
<evidence type="ECO:0000256" key="2">
    <source>
        <dbReference type="RuleBase" id="RU003749"/>
    </source>
</evidence>
<comment type="similarity">
    <text evidence="1 2">Belongs to the anti-sigma-factor antagonist family.</text>
</comment>
<evidence type="ECO:0000313" key="4">
    <source>
        <dbReference type="EMBL" id="NEL56102.1"/>
    </source>
</evidence>
<dbReference type="InterPro" id="IPR002645">
    <property type="entry name" value="STAS_dom"/>
</dbReference>
<dbReference type="AlphaFoldDB" id="A0A7K3WID1"/>
<evidence type="ECO:0000313" key="5">
    <source>
        <dbReference type="Proteomes" id="UP000470470"/>
    </source>
</evidence>